<dbReference type="InterPro" id="IPR021109">
    <property type="entry name" value="Peptidase_aspartic_dom_sf"/>
</dbReference>
<feature type="region of interest" description="Disordered" evidence="8">
    <location>
        <begin position="812"/>
        <end position="889"/>
    </location>
</feature>
<evidence type="ECO:0000256" key="1">
    <source>
        <dbReference type="ARBA" id="ARBA00012493"/>
    </source>
</evidence>
<dbReference type="GO" id="GO:0004519">
    <property type="term" value="F:endonuclease activity"/>
    <property type="evidence" value="ECO:0007669"/>
    <property type="project" value="UniProtKB-KW"/>
</dbReference>
<dbReference type="OrthoDB" id="10063781at2759"/>
<dbReference type="InterPro" id="IPR041373">
    <property type="entry name" value="RT_RNaseH"/>
</dbReference>
<dbReference type="Gene3D" id="3.10.10.10">
    <property type="entry name" value="HIV Type 1 Reverse Transcriptase, subunit A, domain 1"/>
    <property type="match status" value="1"/>
</dbReference>
<evidence type="ECO:0000256" key="5">
    <source>
        <dbReference type="ARBA" id="ARBA00022759"/>
    </source>
</evidence>
<keyword evidence="3" id="KW-0548">Nucleotidyltransferase</keyword>
<dbReference type="InterPro" id="IPR050951">
    <property type="entry name" value="Retrovirus_Pol_polyprotein"/>
</dbReference>
<dbReference type="AlphaFoldDB" id="A0A8B6CGW8"/>
<keyword evidence="5" id="KW-0255">Endonuclease</keyword>
<evidence type="ECO:0000313" key="10">
    <source>
        <dbReference type="EMBL" id="VDI04548.1"/>
    </source>
</evidence>
<name>A0A8B6CGW8_MYTGA</name>
<sequence length="889" mass="102798">MIQEVDQNSCDSQDSGDELLYISTVKTETWRNSEDRWIVDVHIGDKALPVRIDTGAKCSIISKKSLNKLELKSKMFEITDSKKILKSYTGHKIQQIGKIRLPVIFKDREIYETFEIVDMEQDNIISGDFAESLNLVKRIDTIDTIEEIAKPNELSHDFPELIKTSGTLPGEYRLTVAENAKGVVHAPRRIPAAIKEKAITELRNMEENGYITKVEEPTEWVSSMVVALRKDKVRICIDPKDLNEVIQRENYPLKTIEDVIPLIPDAKVFSVLDAKSGFLQIKLEEPSSYLTTFNTPIGRYRWLRLPFGIKSAPEIYQRIMDQMLEGIIGATAIIDDILIAGRNMEEHDKILKQVVERATKHNLRLNFDKCFVRKAKVAYMGHVITDKGLLPDPAKIQAVVEMPAPQNKEGVRRFLGLVQYLSKFIPNLSQVDAPLRTLLKFDIEKEMLSIVFSTKKFHCYIFGKKTIIHNDHKPLEQIFKKPLLAAPLRIQKMMLKLQWYDIQVCYRKGKDMKISDALSRAFLSVENNTEEGDIVQDMICMISVSKDKYSEIQDATKSELFELNEIILKGWPDLKVETPFEVREYWDSRDQLSVLDGIIYKGLKIVIPPSLRDNMLKLIHKSHLGMTKCKKRAREIMDHSLVRPSLRSSVRNSELTTKHRVHIFKVQMVKPKDQYKTVKNLWRKSDDKHLSLLDYRTTPLEGIDLSPSQLLMGRRPRNTLPTSKEVLKPNMNNSMNVKRHFDREKEKQKFYYDKRRGVKELPTINDKCAVRMTPLPGSKEWKPGTIVKHSDKPRSYIVQRSDSENNRLYRRNRKHLRTSTETASKDINRETTSDNFELDNLPNRIETAPKEANDNKLDVSKERDEEVMRSDVTMTKSGRLVKKPEKLDL</sequence>
<keyword evidence="6" id="KW-0378">Hydrolase</keyword>
<dbReference type="CDD" id="cd09274">
    <property type="entry name" value="RNase_HI_RT_Ty3"/>
    <property type="match status" value="1"/>
</dbReference>
<dbReference type="GO" id="GO:0003964">
    <property type="term" value="F:RNA-directed DNA polymerase activity"/>
    <property type="evidence" value="ECO:0007669"/>
    <property type="project" value="UniProtKB-KW"/>
</dbReference>
<dbReference type="Gene3D" id="3.30.70.270">
    <property type="match status" value="2"/>
</dbReference>
<dbReference type="PANTHER" id="PTHR37984">
    <property type="entry name" value="PROTEIN CBG26694"/>
    <property type="match status" value="1"/>
</dbReference>
<feature type="region of interest" description="Disordered" evidence="8">
    <location>
        <begin position="711"/>
        <end position="730"/>
    </location>
</feature>
<keyword evidence="11" id="KW-1185">Reference proteome</keyword>
<evidence type="ECO:0000256" key="2">
    <source>
        <dbReference type="ARBA" id="ARBA00022679"/>
    </source>
</evidence>
<dbReference type="EMBL" id="UYJE01001728">
    <property type="protein sequence ID" value="VDI04548.1"/>
    <property type="molecule type" value="Genomic_DNA"/>
</dbReference>
<comment type="caution">
    <text evidence="10">The sequence shown here is derived from an EMBL/GenBank/DDBJ whole genome shotgun (WGS) entry which is preliminary data.</text>
</comment>
<dbReference type="Gene3D" id="2.40.70.10">
    <property type="entry name" value="Acid Proteases"/>
    <property type="match status" value="1"/>
</dbReference>
<evidence type="ECO:0000256" key="4">
    <source>
        <dbReference type="ARBA" id="ARBA00022722"/>
    </source>
</evidence>
<feature type="compositionally biased region" description="Basic and acidic residues" evidence="8">
    <location>
        <begin position="823"/>
        <end position="832"/>
    </location>
</feature>
<dbReference type="CDD" id="cd01647">
    <property type="entry name" value="RT_LTR"/>
    <property type="match status" value="1"/>
</dbReference>
<dbReference type="PANTHER" id="PTHR37984:SF8">
    <property type="entry name" value="CCHC-TYPE DOMAIN-CONTAINING PROTEIN"/>
    <property type="match status" value="1"/>
</dbReference>
<evidence type="ECO:0000256" key="6">
    <source>
        <dbReference type="ARBA" id="ARBA00022801"/>
    </source>
</evidence>
<evidence type="ECO:0000313" key="11">
    <source>
        <dbReference type="Proteomes" id="UP000596742"/>
    </source>
</evidence>
<proteinExistence type="predicted"/>
<dbReference type="PROSITE" id="PS50878">
    <property type="entry name" value="RT_POL"/>
    <property type="match status" value="1"/>
</dbReference>
<dbReference type="EC" id="2.7.7.49" evidence="1"/>
<organism evidence="10 11">
    <name type="scientific">Mytilus galloprovincialis</name>
    <name type="common">Mediterranean mussel</name>
    <dbReference type="NCBI Taxonomy" id="29158"/>
    <lineage>
        <taxon>Eukaryota</taxon>
        <taxon>Metazoa</taxon>
        <taxon>Spiralia</taxon>
        <taxon>Lophotrochozoa</taxon>
        <taxon>Mollusca</taxon>
        <taxon>Bivalvia</taxon>
        <taxon>Autobranchia</taxon>
        <taxon>Pteriomorphia</taxon>
        <taxon>Mytilida</taxon>
        <taxon>Mytiloidea</taxon>
        <taxon>Mytilidae</taxon>
        <taxon>Mytilinae</taxon>
        <taxon>Mytilus</taxon>
    </lineage>
</organism>
<gene>
    <name evidence="10" type="ORF">MGAL_10B085095</name>
</gene>
<dbReference type="SUPFAM" id="SSF56672">
    <property type="entry name" value="DNA/RNA polymerases"/>
    <property type="match status" value="1"/>
</dbReference>
<dbReference type="InterPro" id="IPR043502">
    <property type="entry name" value="DNA/RNA_pol_sf"/>
</dbReference>
<dbReference type="Pfam" id="PF00078">
    <property type="entry name" value="RVT_1"/>
    <property type="match status" value="1"/>
</dbReference>
<protein>
    <recommendedName>
        <fullName evidence="1">RNA-directed DNA polymerase</fullName>
        <ecNumber evidence="1">2.7.7.49</ecNumber>
    </recommendedName>
</protein>
<dbReference type="InterPro" id="IPR043128">
    <property type="entry name" value="Rev_trsase/Diguanyl_cyclase"/>
</dbReference>
<dbReference type="Proteomes" id="UP000596742">
    <property type="component" value="Unassembled WGS sequence"/>
</dbReference>
<reference evidence="10" key="1">
    <citation type="submission" date="2018-11" db="EMBL/GenBank/DDBJ databases">
        <authorList>
            <person name="Alioto T."/>
            <person name="Alioto T."/>
        </authorList>
    </citation>
    <scope>NUCLEOTIDE SEQUENCE</scope>
</reference>
<feature type="compositionally biased region" description="Basic and acidic residues" evidence="8">
    <location>
        <begin position="847"/>
        <end position="869"/>
    </location>
</feature>
<dbReference type="SUPFAM" id="SSF50630">
    <property type="entry name" value="Acid proteases"/>
    <property type="match status" value="1"/>
</dbReference>
<keyword evidence="2" id="KW-0808">Transferase</keyword>
<dbReference type="Pfam" id="PF17917">
    <property type="entry name" value="RT_RNaseH"/>
    <property type="match status" value="1"/>
</dbReference>
<dbReference type="InterPro" id="IPR000477">
    <property type="entry name" value="RT_dom"/>
</dbReference>
<keyword evidence="7" id="KW-0695">RNA-directed DNA polymerase</keyword>
<feature type="domain" description="Reverse transcriptase" evidence="9">
    <location>
        <begin position="208"/>
        <end position="384"/>
    </location>
</feature>
<evidence type="ECO:0000256" key="7">
    <source>
        <dbReference type="ARBA" id="ARBA00022918"/>
    </source>
</evidence>
<evidence type="ECO:0000256" key="8">
    <source>
        <dbReference type="SAM" id="MobiDB-lite"/>
    </source>
</evidence>
<accession>A0A8B6CGW8</accession>
<evidence type="ECO:0000256" key="3">
    <source>
        <dbReference type="ARBA" id="ARBA00022695"/>
    </source>
</evidence>
<dbReference type="GO" id="GO:0016787">
    <property type="term" value="F:hydrolase activity"/>
    <property type="evidence" value="ECO:0007669"/>
    <property type="project" value="UniProtKB-KW"/>
</dbReference>
<keyword evidence="4" id="KW-0540">Nuclease</keyword>
<evidence type="ECO:0000259" key="9">
    <source>
        <dbReference type="PROSITE" id="PS50878"/>
    </source>
</evidence>